<evidence type="ECO:0000259" key="3">
    <source>
        <dbReference type="PROSITE" id="PS50869"/>
    </source>
</evidence>
<evidence type="ECO:0000256" key="2">
    <source>
        <dbReference type="SAM" id="Phobius"/>
    </source>
</evidence>
<dbReference type="AlphaFoldDB" id="A0AAN9A1T9"/>
<feature type="transmembrane region" description="Helical" evidence="2">
    <location>
        <begin position="219"/>
        <end position="244"/>
    </location>
</feature>
<dbReference type="PROSITE" id="PS50869">
    <property type="entry name" value="BRICHOS"/>
    <property type="match status" value="1"/>
</dbReference>
<dbReference type="Pfam" id="PF04089">
    <property type="entry name" value="BRICHOS"/>
    <property type="match status" value="1"/>
</dbReference>
<comment type="caution">
    <text evidence="4">The sequence shown here is derived from an EMBL/GenBank/DDBJ whole genome shotgun (WGS) entry which is preliminary data.</text>
</comment>
<evidence type="ECO:0000313" key="4">
    <source>
        <dbReference type="EMBL" id="KAK7077286.1"/>
    </source>
</evidence>
<dbReference type="InterPro" id="IPR051772">
    <property type="entry name" value="Gastrokine"/>
</dbReference>
<dbReference type="PANTHER" id="PTHR16483">
    <property type="entry name" value="GASTROKINE 1"/>
    <property type="match status" value="1"/>
</dbReference>
<keyword evidence="1" id="KW-1015">Disulfide bond</keyword>
<dbReference type="InterPro" id="IPR007084">
    <property type="entry name" value="BRICHOS_dom"/>
</dbReference>
<accession>A0AAN9A1T9</accession>
<evidence type="ECO:0000256" key="1">
    <source>
        <dbReference type="ARBA" id="ARBA00023157"/>
    </source>
</evidence>
<keyword evidence="2" id="KW-1133">Transmembrane helix</keyword>
<proteinExistence type="predicted"/>
<gene>
    <name evidence="4" type="ORF">SK128_014224</name>
</gene>
<organism evidence="4 5">
    <name type="scientific">Halocaridina rubra</name>
    <name type="common">Hawaiian red shrimp</name>
    <dbReference type="NCBI Taxonomy" id="373956"/>
    <lineage>
        <taxon>Eukaryota</taxon>
        <taxon>Metazoa</taxon>
        <taxon>Ecdysozoa</taxon>
        <taxon>Arthropoda</taxon>
        <taxon>Crustacea</taxon>
        <taxon>Multicrustacea</taxon>
        <taxon>Malacostraca</taxon>
        <taxon>Eumalacostraca</taxon>
        <taxon>Eucarida</taxon>
        <taxon>Decapoda</taxon>
        <taxon>Pleocyemata</taxon>
        <taxon>Caridea</taxon>
        <taxon>Atyoidea</taxon>
        <taxon>Atyidae</taxon>
        <taxon>Halocaridina</taxon>
    </lineage>
</organism>
<evidence type="ECO:0000313" key="5">
    <source>
        <dbReference type="Proteomes" id="UP001381693"/>
    </source>
</evidence>
<dbReference type="SMART" id="SM01039">
    <property type="entry name" value="BRICHOS"/>
    <property type="match status" value="1"/>
</dbReference>
<sequence length="245" mass="27682">MRKASGHLLQHSCPEYIYPANQIQRAPCNAFNRPVSLTDKMQAWIVLSLVGCALANTLPTEEVLTMTYNEPSLAVGATMDIHINTEEETIRFHMEEQGNLADVETIEDYRTGFAASKVADEETCYIRKLTKSLEESVAEAEKLSAAGPQEYLGHEDVLAIPAEDVNEWAGERIEKFCGEYAIYKLVKTEEDVQAENEESSALAKVDQSERVSIFFRKCFFFFFFFKCITTTITIPTGTVFFFFFG</sequence>
<keyword evidence="5" id="KW-1185">Reference proteome</keyword>
<reference evidence="4 5" key="1">
    <citation type="submission" date="2023-11" db="EMBL/GenBank/DDBJ databases">
        <title>Halocaridina rubra genome assembly.</title>
        <authorList>
            <person name="Smith C."/>
        </authorList>
    </citation>
    <scope>NUCLEOTIDE SEQUENCE [LARGE SCALE GENOMIC DNA]</scope>
    <source>
        <strain evidence="4">EP-1</strain>
        <tissue evidence="4">Whole</tissue>
    </source>
</reference>
<name>A0AAN9A1T9_HALRR</name>
<dbReference type="Proteomes" id="UP001381693">
    <property type="component" value="Unassembled WGS sequence"/>
</dbReference>
<keyword evidence="2" id="KW-0812">Transmembrane</keyword>
<dbReference type="EMBL" id="JAXCGZ010009443">
    <property type="protein sequence ID" value="KAK7077286.1"/>
    <property type="molecule type" value="Genomic_DNA"/>
</dbReference>
<feature type="domain" description="BRICHOS" evidence="3">
    <location>
        <begin position="97"/>
        <end position="185"/>
    </location>
</feature>
<protein>
    <recommendedName>
        <fullName evidence="3">BRICHOS domain-containing protein</fullName>
    </recommendedName>
</protein>
<keyword evidence="2" id="KW-0472">Membrane</keyword>